<evidence type="ECO:0000259" key="1">
    <source>
        <dbReference type="Pfam" id="PF12680"/>
    </source>
</evidence>
<evidence type="ECO:0000313" key="3">
    <source>
        <dbReference type="Proteomes" id="UP000282529"/>
    </source>
</evidence>
<dbReference type="Gene3D" id="3.10.450.50">
    <property type="match status" value="1"/>
</dbReference>
<dbReference type="EMBL" id="RQPI01000013">
    <property type="protein sequence ID" value="RQW09571.1"/>
    <property type="molecule type" value="Genomic_DNA"/>
</dbReference>
<sequence>MNTNGLTAGAIRERAQETFRNHLKYLSGGDIEAWISLWHEDGVLEFPYGPAGFPEFKQGKADIYEYMLNFPKHFEVHFTNLEFHPAVDPELVIAEFKSTGKHRETGNPYNQTYISVVETKDGLITRYRDFWNPLVAIESIGSMNEVVQFSGNQK</sequence>
<protein>
    <submittedName>
        <fullName evidence="2">Nuclear transport factor 2 family protein</fullName>
    </submittedName>
</protein>
<dbReference type="AlphaFoldDB" id="A0A3N9P044"/>
<dbReference type="InterPro" id="IPR037401">
    <property type="entry name" value="SnoaL-like"/>
</dbReference>
<dbReference type="SUPFAM" id="SSF54427">
    <property type="entry name" value="NTF2-like"/>
    <property type="match status" value="1"/>
</dbReference>
<name>A0A3N9P044_9BACL</name>
<dbReference type="OrthoDB" id="2083380at2"/>
<dbReference type="Pfam" id="PF12680">
    <property type="entry name" value="SnoaL_2"/>
    <property type="match status" value="1"/>
</dbReference>
<dbReference type="RefSeq" id="WP_124697101.1">
    <property type="nucleotide sequence ID" value="NZ_JBHUFE010000019.1"/>
</dbReference>
<dbReference type="InterPro" id="IPR032710">
    <property type="entry name" value="NTF2-like_dom_sf"/>
</dbReference>
<proteinExistence type="predicted"/>
<reference evidence="2 3" key="1">
    <citation type="submission" date="2018-11" db="EMBL/GenBank/DDBJ databases">
        <title>Genome sequence of strain 7197.</title>
        <authorList>
            <person name="Gao J."/>
            <person name="Sun J."/>
        </authorList>
    </citation>
    <scope>NUCLEOTIDE SEQUENCE [LARGE SCALE GENOMIC DNA]</scope>
    <source>
        <strain evidence="2 3">7197</strain>
    </source>
</reference>
<comment type="caution">
    <text evidence="2">The sequence shown here is derived from an EMBL/GenBank/DDBJ whole genome shotgun (WGS) entry which is preliminary data.</text>
</comment>
<feature type="domain" description="SnoaL-like" evidence="1">
    <location>
        <begin position="20"/>
        <end position="127"/>
    </location>
</feature>
<accession>A0A3N9P044</accession>
<organism evidence="2 3">
    <name type="scientific">Paenibacillus rhizophilus</name>
    <dbReference type="NCBI Taxonomy" id="1850366"/>
    <lineage>
        <taxon>Bacteria</taxon>
        <taxon>Bacillati</taxon>
        <taxon>Bacillota</taxon>
        <taxon>Bacilli</taxon>
        <taxon>Bacillales</taxon>
        <taxon>Paenibacillaceae</taxon>
        <taxon>Paenibacillus</taxon>
    </lineage>
</organism>
<keyword evidence="3" id="KW-1185">Reference proteome</keyword>
<evidence type="ECO:0000313" key="2">
    <source>
        <dbReference type="EMBL" id="RQW09571.1"/>
    </source>
</evidence>
<dbReference type="Proteomes" id="UP000282529">
    <property type="component" value="Unassembled WGS sequence"/>
</dbReference>
<gene>
    <name evidence="2" type="ORF">EH198_19040</name>
</gene>